<dbReference type="Proteomes" id="UP000739411">
    <property type="component" value="Unassembled WGS sequence"/>
</dbReference>
<organism evidence="1 2">
    <name type="scientific">Candidatus Dechloromonas phosphorivorans</name>
    <dbReference type="NCBI Taxonomy" id="2899244"/>
    <lineage>
        <taxon>Bacteria</taxon>
        <taxon>Pseudomonadati</taxon>
        <taxon>Pseudomonadota</taxon>
        <taxon>Betaproteobacteria</taxon>
        <taxon>Rhodocyclales</taxon>
        <taxon>Azonexaceae</taxon>
        <taxon>Dechloromonas</taxon>
    </lineage>
</organism>
<dbReference type="EMBL" id="JADJMS010000021">
    <property type="protein sequence ID" value="MBK7415580.1"/>
    <property type="molecule type" value="Genomic_DNA"/>
</dbReference>
<sequence>MKSLPVYLNLLKRLPLSTEGEAVLASAAASAAQRMPKKALCAQVSDQLGEPIEALSLDLVRRIDERSRQLARETLSRREEHPDFDDNDVPACLWLWARIIEHVLSTDARPFCTFCYRTVALRSNGRLKEYCPEHASNKGNAGGYLRGRAHQKAFEEFLADQESPDDLVLGLLRFELNSRRKAGGMPGTFSRKVSAKSRLQGSVLTLSSMTYIG</sequence>
<reference evidence="1 2" key="1">
    <citation type="submission" date="2020-10" db="EMBL/GenBank/DDBJ databases">
        <title>Connecting structure to function with the recovery of over 1000 high-quality activated sludge metagenome-assembled genomes encoding full-length rRNA genes using long-read sequencing.</title>
        <authorList>
            <person name="Singleton C.M."/>
            <person name="Petriglieri F."/>
            <person name="Kristensen J.M."/>
            <person name="Kirkegaard R.H."/>
            <person name="Michaelsen T.Y."/>
            <person name="Andersen M.H."/>
            <person name="Karst S.M."/>
            <person name="Dueholm M.S."/>
            <person name="Nielsen P.H."/>
            <person name="Albertsen M."/>
        </authorList>
    </citation>
    <scope>NUCLEOTIDE SEQUENCE [LARGE SCALE GENOMIC DNA]</scope>
    <source>
        <strain evidence="1">EsbW_18-Q3-R4-48_BATAC.463</strain>
    </source>
</reference>
<dbReference type="AlphaFoldDB" id="A0A935N225"/>
<evidence type="ECO:0000313" key="2">
    <source>
        <dbReference type="Proteomes" id="UP000739411"/>
    </source>
</evidence>
<gene>
    <name evidence="1" type="ORF">IPJ38_11170</name>
</gene>
<accession>A0A935N225</accession>
<comment type="caution">
    <text evidence="1">The sequence shown here is derived from an EMBL/GenBank/DDBJ whole genome shotgun (WGS) entry which is preliminary data.</text>
</comment>
<name>A0A935N225_9RHOO</name>
<evidence type="ECO:0000313" key="1">
    <source>
        <dbReference type="EMBL" id="MBK7415580.1"/>
    </source>
</evidence>
<proteinExistence type="predicted"/>
<protein>
    <submittedName>
        <fullName evidence="1">Uncharacterized protein</fullName>
    </submittedName>
</protein>